<gene>
    <name evidence="1" type="ORF">Pc12g13850</name>
    <name evidence="1" type="ORF">PCH_Pc12g13850</name>
</gene>
<dbReference type="Proteomes" id="UP000000724">
    <property type="component" value="Contig Pc00c12"/>
</dbReference>
<name>B6H0A4_PENRW</name>
<evidence type="ECO:0000313" key="2">
    <source>
        <dbReference type="Proteomes" id="UP000000724"/>
    </source>
</evidence>
<dbReference type="VEuPathDB" id="FungiDB:PCH_Pc12g13850"/>
<reference evidence="1 2" key="1">
    <citation type="journal article" date="2008" name="Nat. Biotechnol.">
        <title>Genome sequencing and analysis of the filamentous fungus Penicillium chrysogenum.</title>
        <authorList>
            <person name="van den Berg M.A."/>
            <person name="Albang R."/>
            <person name="Albermann K."/>
            <person name="Badger J.H."/>
            <person name="Daran J.-M."/>
            <person name="Driessen A.J.M."/>
            <person name="Garcia-Estrada C."/>
            <person name="Fedorova N.D."/>
            <person name="Harris D.M."/>
            <person name="Heijne W.H.M."/>
            <person name="Joardar V.S."/>
            <person name="Kiel J.A.K.W."/>
            <person name="Kovalchuk A."/>
            <person name="Martin J.F."/>
            <person name="Nierman W.C."/>
            <person name="Nijland J.G."/>
            <person name="Pronk J.T."/>
            <person name="Roubos J.A."/>
            <person name="van der Klei I.J."/>
            <person name="van Peij N.N.M.E."/>
            <person name="Veenhuis M."/>
            <person name="von Doehren H."/>
            <person name="Wagner C."/>
            <person name="Wortman J.R."/>
            <person name="Bovenberg R.A.L."/>
        </authorList>
    </citation>
    <scope>NUCLEOTIDE SEQUENCE [LARGE SCALE GENOMIC DNA]</scope>
    <source>
        <strain evidence="2">ATCC 28089 / DSM 1075 / NRRL 1951 / Wisconsin 54-1255</strain>
    </source>
</reference>
<keyword evidence="2" id="KW-1185">Reference proteome</keyword>
<accession>B6H0A4</accession>
<protein>
    <submittedName>
        <fullName evidence="1">Uncharacterized protein</fullName>
    </submittedName>
</protein>
<organism evidence="1 2">
    <name type="scientific">Penicillium rubens (strain ATCC 28089 / DSM 1075 / NRRL 1951 / Wisconsin 54-1255)</name>
    <name type="common">Penicillium chrysogenum</name>
    <dbReference type="NCBI Taxonomy" id="500485"/>
    <lineage>
        <taxon>Eukaryota</taxon>
        <taxon>Fungi</taxon>
        <taxon>Dikarya</taxon>
        <taxon>Ascomycota</taxon>
        <taxon>Pezizomycotina</taxon>
        <taxon>Eurotiomycetes</taxon>
        <taxon>Eurotiomycetidae</taxon>
        <taxon>Eurotiales</taxon>
        <taxon>Aspergillaceae</taxon>
        <taxon>Penicillium</taxon>
        <taxon>Penicillium chrysogenum species complex</taxon>
    </lineage>
</organism>
<dbReference type="AlphaFoldDB" id="B6H0A4"/>
<dbReference type="EMBL" id="AM920427">
    <property type="protein sequence ID" value="CAP81012.1"/>
    <property type="molecule type" value="Genomic_DNA"/>
</dbReference>
<evidence type="ECO:0000313" key="1">
    <source>
        <dbReference type="EMBL" id="CAP81012.1"/>
    </source>
</evidence>
<dbReference type="HOGENOM" id="CLU_1678498_0_0_1"/>
<proteinExistence type="predicted"/>
<sequence>MLDVYPYRLNGSSKPVRFVNLVKVGGVHAEPRENNKIQADGDPHCDQGMTSAGYRSLKLGGFASELSAGKYDSVIGIHLIFHDYHDNPRSDHFFMACAAIDLQWGDLGHGPETRIRILRTEYASSPGGYIVPTEGWGKQGHETGKLGIECLDFLQRN</sequence>